<dbReference type="GO" id="GO:0052636">
    <property type="term" value="F:arabinosyltransferase activity"/>
    <property type="evidence" value="ECO:0007669"/>
    <property type="project" value="TreeGrafter"/>
</dbReference>
<evidence type="ECO:0000259" key="1">
    <source>
        <dbReference type="Pfam" id="PF03407"/>
    </source>
</evidence>
<feature type="domain" description="Nucleotide-diphospho-sugar transferase" evidence="1">
    <location>
        <begin position="1"/>
        <end position="109"/>
    </location>
</feature>
<sequence length="196" mass="22135">MFFRYSPRTLTFVNRWLDVINADDKVWDQNAFNELARAGWDPITKLHPEEPRLYMGFNGSLALGTLPVASFSGGHTFFIQRLYEVKRVQPLMVHCTFQYGANAGKRNRMREAMLFNDPPEYFTGASYVSVAVPKAPSMGPTAFAALNYTEKKAYNVQGLHMQLDAVYAGIGLAAMFNRSIIVPRIACYCDRYTPLA</sequence>
<gene>
    <name evidence="2" type="ORF">HaLaN_21983</name>
</gene>
<dbReference type="InterPro" id="IPR005069">
    <property type="entry name" value="Nucl-diP-sugar_transferase"/>
</dbReference>
<evidence type="ECO:0000313" key="2">
    <source>
        <dbReference type="EMBL" id="GFH24230.1"/>
    </source>
</evidence>
<dbReference type="EMBL" id="BLLF01002478">
    <property type="protein sequence ID" value="GFH24230.1"/>
    <property type="molecule type" value="Genomic_DNA"/>
</dbReference>
<dbReference type="InterPro" id="IPR053250">
    <property type="entry name" value="Glycosyltransferase_77"/>
</dbReference>
<dbReference type="Pfam" id="PF03407">
    <property type="entry name" value="Nucleotid_trans"/>
    <property type="match status" value="1"/>
</dbReference>
<dbReference type="PANTHER" id="PTHR46936">
    <property type="entry name" value="ARABINOSYLTRANSFERASE XEG113"/>
    <property type="match status" value="1"/>
</dbReference>
<comment type="caution">
    <text evidence="2">The sequence shown here is derived from an EMBL/GenBank/DDBJ whole genome shotgun (WGS) entry which is preliminary data.</text>
</comment>
<keyword evidence="2" id="KW-0808">Transferase</keyword>
<reference evidence="2 3" key="1">
    <citation type="submission" date="2020-02" db="EMBL/GenBank/DDBJ databases">
        <title>Draft genome sequence of Haematococcus lacustris strain NIES-144.</title>
        <authorList>
            <person name="Morimoto D."/>
            <person name="Nakagawa S."/>
            <person name="Yoshida T."/>
            <person name="Sawayama S."/>
        </authorList>
    </citation>
    <scope>NUCLEOTIDE SEQUENCE [LARGE SCALE GENOMIC DNA]</scope>
    <source>
        <strain evidence="2 3">NIES-144</strain>
    </source>
</reference>
<proteinExistence type="predicted"/>
<dbReference type="GO" id="GO:0005794">
    <property type="term" value="C:Golgi apparatus"/>
    <property type="evidence" value="ECO:0007669"/>
    <property type="project" value="TreeGrafter"/>
</dbReference>
<name>A0A699ZST6_HAELA</name>
<dbReference type="Proteomes" id="UP000485058">
    <property type="component" value="Unassembled WGS sequence"/>
</dbReference>
<accession>A0A699ZST6</accession>
<organism evidence="2 3">
    <name type="scientific">Haematococcus lacustris</name>
    <name type="common">Green alga</name>
    <name type="synonym">Haematococcus pluvialis</name>
    <dbReference type="NCBI Taxonomy" id="44745"/>
    <lineage>
        <taxon>Eukaryota</taxon>
        <taxon>Viridiplantae</taxon>
        <taxon>Chlorophyta</taxon>
        <taxon>core chlorophytes</taxon>
        <taxon>Chlorophyceae</taxon>
        <taxon>CS clade</taxon>
        <taxon>Chlamydomonadales</taxon>
        <taxon>Haematococcaceae</taxon>
        <taxon>Haematococcus</taxon>
    </lineage>
</organism>
<dbReference type="AlphaFoldDB" id="A0A699ZST6"/>
<evidence type="ECO:0000313" key="3">
    <source>
        <dbReference type="Proteomes" id="UP000485058"/>
    </source>
</evidence>
<keyword evidence="3" id="KW-1185">Reference proteome</keyword>
<protein>
    <submittedName>
        <fullName evidence="2">Glycosyltransferase</fullName>
    </submittedName>
</protein>
<dbReference type="PANTHER" id="PTHR46936:SF1">
    <property type="entry name" value="ARABINOSYLTRANSFERASE XEG113"/>
    <property type="match status" value="1"/>
</dbReference>
<dbReference type="GO" id="GO:0052325">
    <property type="term" value="P:cell wall pectin biosynthetic process"/>
    <property type="evidence" value="ECO:0007669"/>
    <property type="project" value="TreeGrafter"/>
</dbReference>